<comment type="caution">
    <text evidence="1">The sequence shown here is derived from an EMBL/GenBank/DDBJ whole genome shotgun (WGS) entry which is preliminary data.</text>
</comment>
<protein>
    <submittedName>
        <fullName evidence="1">Uncharacterized protein</fullName>
    </submittedName>
</protein>
<evidence type="ECO:0000313" key="1">
    <source>
        <dbReference type="EMBL" id="MTD92892.1"/>
    </source>
</evidence>
<dbReference type="Pfam" id="PF22745">
    <property type="entry name" value="Nlig-Ia"/>
    <property type="match status" value="1"/>
</dbReference>
<organism evidence="1 2">
    <name type="scientific">Hyphomicrobium album</name>
    <dbReference type="NCBI Taxonomy" id="2665159"/>
    <lineage>
        <taxon>Bacteria</taxon>
        <taxon>Pseudomonadati</taxon>
        <taxon>Pseudomonadota</taxon>
        <taxon>Alphaproteobacteria</taxon>
        <taxon>Hyphomicrobiales</taxon>
        <taxon>Hyphomicrobiaceae</taxon>
        <taxon>Hyphomicrobium</taxon>
    </lineage>
</organism>
<name>A0A6I3KGU6_9HYPH</name>
<reference evidence="1 2" key="1">
    <citation type="submission" date="2019-11" db="EMBL/GenBank/DDBJ databases">
        <title>Identification of a novel strain.</title>
        <authorList>
            <person name="Xu Q."/>
            <person name="Wang G."/>
        </authorList>
    </citation>
    <scope>NUCLEOTIDE SEQUENCE [LARGE SCALE GENOMIC DNA]</scope>
    <source>
        <strain evidence="2">xq</strain>
    </source>
</reference>
<keyword evidence="2" id="KW-1185">Reference proteome</keyword>
<accession>A0A6I3KGU6</accession>
<proteinExistence type="predicted"/>
<dbReference type="EMBL" id="WMBQ01000001">
    <property type="protein sequence ID" value="MTD92892.1"/>
    <property type="molecule type" value="Genomic_DNA"/>
</dbReference>
<sequence length="74" mass="8784">MASYLYYHCDESLLSDEYYDSLAVFMLKRWRDIRHPHKRLITRKDLEAGSSYALREDQYPSITKSAAHRLMRGG</sequence>
<gene>
    <name evidence="1" type="ORF">GIW81_00930</name>
</gene>
<evidence type="ECO:0000313" key="2">
    <source>
        <dbReference type="Proteomes" id="UP000440694"/>
    </source>
</evidence>
<dbReference type="Proteomes" id="UP000440694">
    <property type="component" value="Unassembled WGS sequence"/>
</dbReference>
<dbReference type="AlphaFoldDB" id="A0A6I3KGU6"/>
<dbReference type="RefSeq" id="WP_154737482.1">
    <property type="nucleotide sequence ID" value="NZ_WMBQ01000001.1"/>
</dbReference>